<evidence type="ECO:0000256" key="10">
    <source>
        <dbReference type="HAMAP-Rule" id="MF_00185"/>
    </source>
</evidence>
<dbReference type="SUPFAM" id="SSF52540">
    <property type="entry name" value="P-loop containing nucleoside triphosphate hydrolases"/>
    <property type="match status" value="2"/>
</dbReference>
<dbReference type="GO" id="GO:0005524">
    <property type="term" value="F:ATP binding"/>
    <property type="evidence" value="ECO:0007669"/>
    <property type="project" value="UniProtKB-UniRule"/>
</dbReference>
<feature type="region of interest" description="Interaction with substrate tRNA" evidence="10">
    <location>
        <begin position="34"/>
        <end position="37"/>
    </location>
</feature>
<dbReference type="EMBL" id="DXGK01000024">
    <property type="protein sequence ID" value="HIW70005.1"/>
    <property type="molecule type" value="Genomic_DNA"/>
</dbReference>
<dbReference type="InterPro" id="IPR027417">
    <property type="entry name" value="P-loop_NTPase"/>
</dbReference>
<evidence type="ECO:0000256" key="9">
    <source>
        <dbReference type="ARBA" id="ARBA00049563"/>
    </source>
</evidence>
<dbReference type="HAMAP" id="MF_00185">
    <property type="entry name" value="IPP_trans"/>
    <property type="match status" value="1"/>
</dbReference>
<dbReference type="InterPro" id="IPR039657">
    <property type="entry name" value="Dimethylallyltransferase"/>
</dbReference>
<keyword evidence="7 10" id="KW-0067">ATP-binding</keyword>
<comment type="similarity">
    <text evidence="3 10 13">Belongs to the IPP transferase family.</text>
</comment>
<reference evidence="14" key="1">
    <citation type="journal article" date="2021" name="PeerJ">
        <title>Extensive microbial diversity within the chicken gut microbiome revealed by metagenomics and culture.</title>
        <authorList>
            <person name="Gilroy R."/>
            <person name="Ravi A."/>
            <person name="Getino M."/>
            <person name="Pursley I."/>
            <person name="Horton D.L."/>
            <person name="Alikhan N.F."/>
            <person name="Baker D."/>
            <person name="Gharbi K."/>
            <person name="Hall N."/>
            <person name="Watson M."/>
            <person name="Adriaenssens E.M."/>
            <person name="Foster-Nyarko E."/>
            <person name="Jarju S."/>
            <person name="Secka A."/>
            <person name="Antonio M."/>
            <person name="Oren A."/>
            <person name="Chaudhuri R.R."/>
            <person name="La Ragione R."/>
            <person name="Hildebrand F."/>
            <person name="Pallen M.J."/>
        </authorList>
    </citation>
    <scope>NUCLEOTIDE SEQUENCE</scope>
    <source>
        <strain evidence="14">ChiHejej3B27-2180</strain>
    </source>
</reference>
<evidence type="ECO:0000256" key="5">
    <source>
        <dbReference type="ARBA" id="ARBA00022694"/>
    </source>
</evidence>
<evidence type="ECO:0000256" key="6">
    <source>
        <dbReference type="ARBA" id="ARBA00022741"/>
    </source>
</evidence>
<comment type="caution">
    <text evidence="14">The sequence shown here is derived from an EMBL/GenBank/DDBJ whole genome shotgun (WGS) entry which is preliminary data.</text>
</comment>
<proteinExistence type="inferred from homology"/>
<gene>
    <name evidence="10 14" type="primary">miaA</name>
    <name evidence="14" type="ORF">H9876_01290</name>
</gene>
<dbReference type="PANTHER" id="PTHR11088:SF60">
    <property type="entry name" value="TRNA DIMETHYLALLYLTRANSFERASE"/>
    <property type="match status" value="1"/>
</dbReference>
<comment type="cofactor">
    <cofactor evidence="1 10">
        <name>Mg(2+)</name>
        <dbReference type="ChEBI" id="CHEBI:18420"/>
    </cofactor>
</comment>
<evidence type="ECO:0000256" key="13">
    <source>
        <dbReference type="RuleBase" id="RU003785"/>
    </source>
</evidence>
<comment type="function">
    <text evidence="2 10 12">Catalyzes the transfer of a dimethylallyl group onto the adenine at position 37 in tRNAs that read codons beginning with uridine, leading to the formation of N6-(dimethylallyl)adenosine (i(6)A).</text>
</comment>
<reference evidence="14" key="2">
    <citation type="submission" date="2021-04" db="EMBL/GenBank/DDBJ databases">
        <authorList>
            <person name="Gilroy R."/>
        </authorList>
    </citation>
    <scope>NUCLEOTIDE SEQUENCE</scope>
    <source>
        <strain evidence="14">ChiHejej3B27-2180</strain>
    </source>
</reference>
<dbReference type="EC" id="2.5.1.75" evidence="10"/>
<dbReference type="Pfam" id="PF01715">
    <property type="entry name" value="IPPT"/>
    <property type="match status" value="1"/>
</dbReference>
<dbReference type="GO" id="GO:0006400">
    <property type="term" value="P:tRNA modification"/>
    <property type="evidence" value="ECO:0007669"/>
    <property type="project" value="TreeGrafter"/>
</dbReference>
<evidence type="ECO:0000256" key="12">
    <source>
        <dbReference type="RuleBase" id="RU003784"/>
    </source>
</evidence>
<dbReference type="Proteomes" id="UP000886878">
    <property type="component" value="Unassembled WGS sequence"/>
</dbReference>
<dbReference type="Gene3D" id="1.10.20.140">
    <property type="match status" value="1"/>
</dbReference>
<accession>A0A9D1U3M9</accession>
<dbReference type="InterPro" id="IPR018022">
    <property type="entry name" value="IPT"/>
</dbReference>
<evidence type="ECO:0000256" key="1">
    <source>
        <dbReference type="ARBA" id="ARBA00001946"/>
    </source>
</evidence>
<organism evidence="14 15">
    <name type="scientific">Candidatus Limosilactobacillus merdipullorum</name>
    <dbReference type="NCBI Taxonomy" id="2838653"/>
    <lineage>
        <taxon>Bacteria</taxon>
        <taxon>Bacillati</taxon>
        <taxon>Bacillota</taxon>
        <taxon>Bacilli</taxon>
        <taxon>Lactobacillales</taxon>
        <taxon>Lactobacillaceae</taxon>
        <taxon>Limosilactobacillus</taxon>
    </lineage>
</organism>
<feature type="site" description="Interaction with substrate tRNA" evidence="10">
    <location>
        <position position="100"/>
    </location>
</feature>
<sequence>MRKVVAIVGPTAVGKTALSIRLAHDLAGEVISGDSMQVYRHLNIGTAKVTPSERAGVPHYLIDICDINQRFSAADFQTQAQQAIGKITSRGHLPLVVGGTGFYVSSLVDNLQLGGDHFSEQSKQIRQKWQDAADKLGNDRIWEKLNEQDPEAAAKIPMNNVRRVIRALEVIETTGKLFSQQPDRRPIADFLLIGLTTDRQALYDRINRRVDQMVRAGLVDEARWLYDHGGANYQSGKGIGYRELFPYFRGEVALPAAIEQIKLDSRHYAKRQLTWFRNKLTVHWFDLVSGQDTIEDIEDFTRDWLTK</sequence>
<protein>
    <recommendedName>
        <fullName evidence="10">tRNA dimethylallyltransferase</fullName>
        <ecNumber evidence="10">2.5.1.75</ecNumber>
    </recommendedName>
    <alternativeName>
        <fullName evidence="10">Dimethylallyl diphosphate:tRNA dimethylallyltransferase</fullName>
        <shortName evidence="10">DMAPP:tRNA dimethylallyltransferase</shortName>
        <shortName evidence="10">DMATase</shortName>
    </alternativeName>
    <alternativeName>
        <fullName evidence="10">Isopentenyl-diphosphate:tRNA isopentenyltransferase</fullName>
        <shortName evidence="10">IPP transferase</shortName>
        <shortName evidence="10">IPPT</shortName>
        <shortName evidence="10">IPTase</shortName>
    </alternativeName>
</protein>
<dbReference type="PANTHER" id="PTHR11088">
    <property type="entry name" value="TRNA DIMETHYLALLYLTRANSFERASE"/>
    <property type="match status" value="1"/>
</dbReference>
<keyword evidence="5 10" id="KW-0819">tRNA processing</keyword>
<evidence type="ECO:0000256" key="4">
    <source>
        <dbReference type="ARBA" id="ARBA00022679"/>
    </source>
</evidence>
<evidence type="ECO:0000256" key="2">
    <source>
        <dbReference type="ARBA" id="ARBA00003213"/>
    </source>
</evidence>
<dbReference type="NCBIfam" id="TIGR00174">
    <property type="entry name" value="miaA"/>
    <property type="match status" value="1"/>
</dbReference>
<feature type="site" description="Interaction with substrate tRNA" evidence="10">
    <location>
        <position position="126"/>
    </location>
</feature>
<evidence type="ECO:0000256" key="8">
    <source>
        <dbReference type="ARBA" id="ARBA00022842"/>
    </source>
</evidence>
<keyword evidence="4 10" id="KW-0808">Transferase</keyword>
<evidence type="ECO:0000313" key="15">
    <source>
        <dbReference type="Proteomes" id="UP000886878"/>
    </source>
</evidence>
<comment type="caution">
    <text evidence="10">Lacks conserved residue(s) required for the propagation of feature annotation.</text>
</comment>
<feature type="binding site" evidence="10">
    <location>
        <begin position="9"/>
        <end position="16"/>
    </location>
    <ligand>
        <name>ATP</name>
        <dbReference type="ChEBI" id="CHEBI:30616"/>
    </ligand>
</feature>
<keyword evidence="6 10" id="KW-0547">Nucleotide-binding</keyword>
<evidence type="ECO:0000313" key="14">
    <source>
        <dbReference type="EMBL" id="HIW70005.1"/>
    </source>
</evidence>
<evidence type="ECO:0000256" key="3">
    <source>
        <dbReference type="ARBA" id="ARBA00005842"/>
    </source>
</evidence>
<dbReference type="GO" id="GO:0052381">
    <property type="term" value="F:tRNA dimethylallyltransferase activity"/>
    <property type="evidence" value="ECO:0007669"/>
    <property type="project" value="UniProtKB-UniRule"/>
</dbReference>
<comment type="subunit">
    <text evidence="10">Monomer.</text>
</comment>
<evidence type="ECO:0000256" key="11">
    <source>
        <dbReference type="RuleBase" id="RU003783"/>
    </source>
</evidence>
<dbReference type="AlphaFoldDB" id="A0A9D1U3M9"/>
<evidence type="ECO:0000256" key="7">
    <source>
        <dbReference type="ARBA" id="ARBA00022840"/>
    </source>
</evidence>
<comment type="catalytic activity">
    <reaction evidence="9 10 11">
        <text>adenosine(37) in tRNA + dimethylallyl diphosphate = N(6)-dimethylallyladenosine(37) in tRNA + diphosphate</text>
        <dbReference type="Rhea" id="RHEA:26482"/>
        <dbReference type="Rhea" id="RHEA-COMP:10162"/>
        <dbReference type="Rhea" id="RHEA-COMP:10375"/>
        <dbReference type="ChEBI" id="CHEBI:33019"/>
        <dbReference type="ChEBI" id="CHEBI:57623"/>
        <dbReference type="ChEBI" id="CHEBI:74411"/>
        <dbReference type="ChEBI" id="CHEBI:74415"/>
        <dbReference type="EC" id="2.5.1.75"/>
    </reaction>
</comment>
<dbReference type="Gene3D" id="3.40.50.300">
    <property type="entry name" value="P-loop containing nucleotide triphosphate hydrolases"/>
    <property type="match status" value="1"/>
</dbReference>
<keyword evidence="8 10" id="KW-0460">Magnesium</keyword>
<feature type="binding site" evidence="10">
    <location>
        <begin position="11"/>
        <end position="16"/>
    </location>
    <ligand>
        <name>substrate</name>
    </ligand>
</feature>
<name>A0A9D1U3M9_9LACO</name>